<evidence type="ECO:0000256" key="1">
    <source>
        <dbReference type="ARBA" id="ARBA00011926"/>
    </source>
</evidence>
<dbReference type="GO" id="GO:0004482">
    <property type="term" value="F:mRNA 5'-cap (guanine-N7-)-methyltransferase activity"/>
    <property type="evidence" value="ECO:0007669"/>
    <property type="project" value="UniProtKB-EC"/>
</dbReference>
<name>A0A1S4CAQ3_TOBAC</name>
<comment type="catalytic activity">
    <reaction evidence="7">
        <text>a 5'-end (5'-triphosphoguanosine)-ribonucleoside in mRNA + S-adenosyl-L-methionine = a 5'-end (N(7)-methyl 5'-triphosphoguanosine)-ribonucleoside in mRNA + S-adenosyl-L-homocysteine</text>
        <dbReference type="Rhea" id="RHEA:67008"/>
        <dbReference type="Rhea" id="RHEA-COMP:17166"/>
        <dbReference type="Rhea" id="RHEA-COMP:17167"/>
        <dbReference type="ChEBI" id="CHEBI:57856"/>
        <dbReference type="ChEBI" id="CHEBI:59789"/>
        <dbReference type="ChEBI" id="CHEBI:156461"/>
        <dbReference type="ChEBI" id="CHEBI:167617"/>
        <dbReference type="EC" id="2.1.1.56"/>
    </reaction>
</comment>
<dbReference type="PANTHER" id="PTHR12189:SF3">
    <property type="entry name" value="MRNA (GUANINE-N(7))-METHYLTRANSFERASE"/>
    <property type="match status" value="1"/>
</dbReference>
<evidence type="ECO:0000256" key="2">
    <source>
        <dbReference type="ARBA" id="ARBA00022603"/>
    </source>
</evidence>
<accession>A0A1S4CAQ3</accession>
<dbReference type="InterPro" id="IPR029063">
    <property type="entry name" value="SAM-dependent_MTases_sf"/>
</dbReference>
<keyword evidence="4" id="KW-0949">S-adenosyl-L-methionine</keyword>
<evidence type="ECO:0000256" key="6">
    <source>
        <dbReference type="ARBA" id="ARBA00023042"/>
    </source>
</evidence>
<dbReference type="InterPro" id="IPR039753">
    <property type="entry name" value="RG7MT1"/>
</dbReference>
<dbReference type="PROSITE" id="PS51562">
    <property type="entry name" value="RNA_CAP0_MT"/>
    <property type="match status" value="1"/>
</dbReference>
<protein>
    <recommendedName>
        <fullName evidence="1">mRNA (guanine-N(7))-methyltransferase</fullName>
        <ecNumber evidence="1">2.1.1.56</ecNumber>
    </recommendedName>
</protein>
<dbReference type="AlphaFoldDB" id="A0A1S4CAQ3"/>
<keyword evidence="6" id="KW-0506">mRNA capping</keyword>
<dbReference type="RefSeq" id="XP_016498312.1">
    <property type="nucleotide sequence ID" value="XM_016642826.1"/>
</dbReference>
<evidence type="ECO:0000256" key="5">
    <source>
        <dbReference type="ARBA" id="ARBA00022884"/>
    </source>
</evidence>
<sequence length="124" mass="14068">MAMASHRPGELTHHRLLDFVKTALIKIFVSPYASVCDMYCGKVADVEKWDEAQIGHYIGIDVAMSGVNEVKEAWESQRKAYTSEFIELDPCIYIFCAGRYRLLLEGQGKAGRYCFLHAQFTVVL</sequence>
<keyword evidence="3" id="KW-0808">Transferase</keyword>
<organism evidence="9">
    <name type="scientific">Nicotiana tabacum</name>
    <name type="common">Common tobacco</name>
    <dbReference type="NCBI Taxonomy" id="4097"/>
    <lineage>
        <taxon>Eukaryota</taxon>
        <taxon>Viridiplantae</taxon>
        <taxon>Streptophyta</taxon>
        <taxon>Embryophyta</taxon>
        <taxon>Tracheophyta</taxon>
        <taxon>Spermatophyta</taxon>
        <taxon>Magnoliopsida</taxon>
        <taxon>eudicotyledons</taxon>
        <taxon>Gunneridae</taxon>
        <taxon>Pentapetalae</taxon>
        <taxon>asterids</taxon>
        <taxon>lamiids</taxon>
        <taxon>Solanales</taxon>
        <taxon>Solanaceae</taxon>
        <taxon>Nicotianoideae</taxon>
        <taxon>Nicotianeae</taxon>
        <taxon>Nicotiana</taxon>
    </lineage>
</organism>
<keyword evidence="2 9" id="KW-0489">Methyltransferase</keyword>
<dbReference type="PANTHER" id="PTHR12189">
    <property type="entry name" value="MRNA GUANINE-7- METHYLTRANSFERASE"/>
    <property type="match status" value="1"/>
</dbReference>
<evidence type="ECO:0000313" key="9">
    <source>
        <dbReference type="RefSeq" id="XP_016498312.1"/>
    </source>
</evidence>
<evidence type="ECO:0000256" key="7">
    <source>
        <dbReference type="ARBA" id="ARBA00044712"/>
    </source>
</evidence>
<dbReference type="InterPro" id="IPR004971">
    <property type="entry name" value="mRNA_G-N7_MeTrfase_dom"/>
</dbReference>
<keyword evidence="5" id="KW-0694">RNA-binding</keyword>
<reference evidence="9" key="1">
    <citation type="submission" date="2025-08" db="UniProtKB">
        <authorList>
            <consortium name="RefSeq"/>
        </authorList>
    </citation>
    <scope>IDENTIFICATION</scope>
</reference>
<proteinExistence type="predicted"/>
<gene>
    <name evidence="9" type="primary">LOC107817051</name>
</gene>
<dbReference type="Pfam" id="PF03291">
    <property type="entry name" value="mRNA_G-N7_MeTrfase"/>
    <property type="match status" value="1"/>
</dbReference>
<dbReference type="OrthoDB" id="10248867at2759"/>
<dbReference type="Gene3D" id="3.40.50.150">
    <property type="entry name" value="Vaccinia Virus protein VP39"/>
    <property type="match status" value="1"/>
</dbReference>
<evidence type="ECO:0000256" key="3">
    <source>
        <dbReference type="ARBA" id="ARBA00022679"/>
    </source>
</evidence>
<evidence type="ECO:0000259" key="8">
    <source>
        <dbReference type="PROSITE" id="PS51562"/>
    </source>
</evidence>
<keyword evidence="6" id="KW-0507">mRNA processing</keyword>
<feature type="domain" description="MRNA cap 0 methyltransferase" evidence="8">
    <location>
        <begin position="8"/>
        <end position="124"/>
    </location>
</feature>
<dbReference type="EC" id="2.1.1.56" evidence="1"/>
<evidence type="ECO:0000256" key="4">
    <source>
        <dbReference type="ARBA" id="ARBA00022691"/>
    </source>
</evidence>
<dbReference type="GO" id="GO:0003723">
    <property type="term" value="F:RNA binding"/>
    <property type="evidence" value="ECO:0007669"/>
    <property type="project" value="UniProtKB-KW"/>
</dbReference>